<keyword evidence="1" id="KW-0472">Membrane</keyword>
<dbReference type="Proteomes" id="UP000249725">
    <property type="component" value="Unassembled WGS sequence"/>
</dbReference>
<evidence type="ECO:0000313" key="2">
    <source>
        <dbReference type="EMBL" id="RAK52957.1"/>
    </source>
</evidence>
<feature type="transmembrane region" description="Helical" evidence="1">
    <location>
        <begin position="41"/>
        <end position="65"/>
    </location>
</feature>
<proteinExistence type="predicted"/>
<keyword evidence="1" id="KW-1133">Transmembrane helix</keyword>
<gene>
    <name evidence="2" type="ORF">DJ018_12335</name>
</gene>
<organism evidence="2 3">
    <name type="scientific">Phenylobacterium deserti</name>
    <dbReference type="NCBI Taxonomy" id="1914756"/>
    <lineage>
        <taxon>Bacteria</taxon>
        <taxon>Pseudomonadati</taxon>
        <taxon>Pseudomonadota</taxon>
        <taxon>Alphaproteobacteria</taxon>
        <taxon>Caulobacterales</taxon>
        <taxon>Caulobacteraceae</taxon>
        <taxon>Phenylobacterium</taxon>
    </lineage>
</organism>
<comment type="caution">
    <text evidence="2">The sequence shown here is derived from an EMBL/GenBank/DDBJ whole genome shotgun (WGS) entry which is preliminary data.</text>
</comment>
<evidence type="ECO:0000313" key="3">
    <source>
        <dbReference type="Proteomes" id="UP000249725"/>
    </source>
</evidence>
<dbReference type="AlphaFoldDB" id="A0A328AEN5"/>
<sequence>MACGADWTDLPQMETNDSALNPEEMARARKLLRSKPKVERMWPVVAAAGFAAFCALAFATAMIMAPPVITEHVVESAPK</sequence>
<dbReference type="EMBL" id="QFYR01000002">
    <property type="protein sequence ID" value="RAK52957.1"/>
    <property type="molecule type" value="Genomic_DNA"/>
</dbReference>
<name>A0A328AEN5_9CAUL</name>
<keyword evidence="1" id="KW-0812">Transmembrane</keyword>
<keyword evidence="3" id="KW-1185">Reference proteome</keyword>
<reference evidence="3" key="1">
    <citation type="submission" date="2018-05" db="EMBL/GenBank/DDBJ databases">
        <authorList>
            <person name="Li X."/>
        </authorList>
    </citation>
    <scope>NUCLEOTIDE SEQUENCE [LARGE SCALE GENOMIC DNA]</scope>
    <source>
        <strain evidence="3">YIM 73061</strain>
    </source>
</reference>
<evidence type="ECO:0000256" key="1">
    <source>
        <dbReference type="SAM" id="Phobius"/>
    </source>
</evidence>
<protein>
    <submittedName>
        <fullName evidence="2">Uncharacterized protein</fullName>
    </submittedName>
</protein>
<accession>A0A328AEN5</accession>